<feature type="domain" description="Leucine-binding protein" evidence="4">
    <location>
        <begin position="35"/>
        <end position="370"/>
    </location>
</feature>
<dbReference type="InterPro" id="IPR051010">
    <property type="entry name" value="BCAA_transport"/>
</dbReference>
<proteinExistence type="inferred from homology"/>
<feature type="chain" id="PRO_5020637987" evidence="3">
    <location>
        <begin position="32"/>
        <end position="406"/>
    </location>
</feature>
<dbReference type="Pfam" id="PF13458">
    <property type="entry name" value="Peripla_BP_6"/>
    <property type="match status" value="1"/>
</dbReference>
<dbReference type="KEGG" id="tvl:FAZ95_21640"/>
<dbReference type="Proteomes" id="UP000298656">
    <property type="component" value="Chromosome 1"/>
</dbReference>
<gene>
    <name evidence="5" type="ORF">FAZ95_21640</name>
</gene>
<evidence type="ECO:0000313" key="6">
    <source>
        <dbReference type="Proteomes" id="UP000298656"/>
    </source>
</evidence>
<dbReference type="InterPro" id="IPR028081">
    <property type="entry name" value="Leu-bd"/>
</dbReference>
<evidence type="ECO:0000256" key="3">
    <source>
        <dbReference type="SAM" id="SignalP"/>
    </source>
</evidence>
<name>A0A4P8ITA4_9BURK</name>
<evidence type="ECO:0000259" key="4">
    <source>
        <dbReference type="Pfam" id="PF13458"/>
    </source>
</evidence>
<reference evidence="5 6" key="1">
    <citation type="submission" date="2019-05" db="EMBL/GenBank/DDBJ databases">
        <title>Burkholderia sp. DHOD12, isolated from subtropical forest soil.</title>
        <authorList>
            <person name="Gao Z.-H."/>
            <person name="Qiu L.-H."/>
        </authorList>
    </citation>
    <scope>NUCLEOTIDE SEQUENCE [LARGE SCALE GENOMIC DNA]</scope>
    <source>
        <strain evidence="5 6">DHOD12</strain>
    </source>
</reference>
<evidence type="ECO:0000256" key="1">
    <source>
        <dbReference type="ARBA" id="ARBA00010062"/>
    </source>
</evidence>
<dbReference type="PANTHER" id="PTHR30483:SF6">
    <property type="entry name" value="PERIPLASMIC BINDING PROTEIN OF ABC TRANSPORTER FOR NATURAL AMINO ACIDS"/>
    <property type="match status" value="1"/>
</dbReference>
<dbReference type="SUPFAM" id="SSF53822">
    <property type="entry name" value="Periplasmic binding protein-like I"/>
    <property type="match status" value="1"/>
</dbReference>
<dbReference type="PANTHER" id="PTHR30483">
    <property type="entry name" value="LEUCINE-SPECIFIC-BINDING PROTEIN"/>
    <property type="match status" value="1"/>
</dbReference>
<dbReference type="EMBL" id="CP040077">
    <property type="protein sequence ID" value="QCP51531.1"/>
    <property type="molecule type" value="Genomic_DNA"/>
</dbReference>
<feature type="signal peptide" evidence="3">
    <location>
        <begin position="1"/>
        <end position="31"/>
    </location>
</feature>
<organism evidence="5 6">
    <name type="scientific">Trinickia violacea</name>
    <dbReference type="NCBI Taxonomy" id="2571746"/>
    <lineage>
        <taxon>Bacteria</taxon>
        <taxon>Pseudomonadati</taxon>
        <taxon>Pseudomonadota</taxon>
        <taxon>Betaproteobacteria</taxon>
        <taxon>Burkholderiales</taxon>
        <taxon>Burkholderiaceae</taxon>
        <taxon>Trinickia</taxon>
    </lineage>
</organism>
<dbReference type="AlphaFoldDB" id="A0A4P8ITA4"/>
<dbReference type="InterPro" id="IPR028082">
    <property type="entry name" value="Peripla_BP_I"/>
</dbReference>
<dbReference type="RefSeq" id="WP_137334313.1">
    <property type="nucleotide sequence ID" value="NZ_CP040077.1"/>
</dbReference>
<accession>A0A4P8ITA4</accession>
<comment type="similarity">
    <text evidence="1">Belongs to the leucine-binding protein family.</text>
</comment>
<protein>
    <submittedName>
        <fullName evidence="5">ABC transporter substrate-binding protein</fullName>
    </submittedName>
</protein>
<dbReference type="OrthoDB" id="8887944at2"/>
<dbReference type="Gene3D" id="3.40.50.2300">
    <property type="match status" value="2"/>
</dbReference>
<sequence>MKKKKLARVAGSLALTTAAWLAAAPLQQAMADENQVTIGFITDLSGLYADIDGKGGLTAIQMAIDDFGGKVNGKPIKLLYADHQNKADIAATTARKWIDTEGLDALIGGTNSATALAMNDVIKEKKRPYFSIGAGTDALTNKQCTPYTVHYAYDTTALAKGTGSATVKQGLKTWYFLTADYAFGKSLDANTTKVVEAGGGKVLGHAFHPLSASDFSSFLLQAQASKAQVLGLANAGGDTVNSLKAAKEFGITKTMKIAALLMFIDDVNSVGLPTAQGLLLTDSWYWDQSDASRKWAQRYFAKTGKMPSSLQAADYSVTMNYLSAVKAVGTTDADKVMAQVRQQKVDDFYAKGYVRQDGVMIHDMYLFEVKSPAESKKPWDYYTLKATIPGDQAFGTKAESQCDLWK</sequence>
<keyword evidence="2 3" id="KW-0732">Signal</keyword>
<evidence type="ECO:0000313" key="5">
    <source>
        <dbReference type="EMBL" id="QCP51531.1"/>
    </source>
</evidence>
<dbReference type="CDD" id="cd06327">
    <property type="entry name" value="PBP1_SBP-like"/>
    <property type="match status" value="1"/>
</dbReference>
<evidence type="ECO:0000256" key="2">
    <source>
        <dbReference type="ARBA" id="ARBA00022729"/>
    </source>
</evidence>
<keyword evidence="6" id="KW-1185">Reference proteome</keyword>